<keyword evidence="11" id="KW-1185">Reference proteome</keyword>
<dbReference type="HAMAP" id="MF_00265">
    <property type="entry name" value="VapC_Nob1"/>
    <property type="match status" value="1"/>
</dbReference>
<dbReference type="PANTHER" id="PTHR33653">
    <property type="entry name" value="RIBONUCLEASE VAPC2"/>
    <property type="match status" value="1"/>
</dbReference>
<accession>A0A2U2MYX7</accession>
<keyword evidence="5 8" id="KW-0378">Hydrolase</keyword>
<evidence type="ECO:0000256" key="2">
    <source>
        <dbReference type="ARBA" id="ARBA00022649"/>
    </source>
</evidence>
<protein>
    <recommendedName>
        <fullName evidence="8">Ribonuclease VapC</fullName>
        <shortName evidence="8">RNase VapC</shortName>
        <ecNumber evidence="8">3.1.-.-</ecNumber>
    </recommendedName>
    <alternativeName>
        <fullName evidence="8">Toxin VapC</fullName>
    </alternativeName>
</protein>
<sequence length="140" mass="15613">MIILDTNVISEAVLRNPDTHVADWYRNQTTENLSTTAITVAELFAGIRRMPAGRKRNDLSRLIDFQLLMLGDRILSFDAASAIGYAEIRAKREHMGRPISIQDAMIAAIARSHGAAVATRNIKDFEGTGVELINPWEYTK</sequence>
<dbReference type="GO" id="GO:0090729">
    <property type="term" value="F:toxin activity"/>
    <property type="evidence" value="ECO:0007669"/>
    <property type="project" value="UniProtKB-KW"/>
</dbReference>
<evidence type="ECO:0000313" key="11">
    <source>
        <dbReference type="Proteomes" id="UP000245876"/>
    </source>
</evidence>
<dbReference type="GO" id="GO:0004540">
    <property type="term" value="F:RNA nuclease activity"/>
    <property type="evidence" value="ECO:0007669"/>
    <property type="project" value="InterPro"/>
</dbReference>
<evidence type="ECO:0000313" key="10">
    <source>
        <dbReference type="EMBL" id="PWG62012.1"/>
    </source>
</evidence>
<dbReference type="GO" id="GO:0000287">
    <property type="term" value="F:magnesium ion binding"/>
    <property type="evidence" value="ECO:0007669"/>
    <property type="project" value="UniProtKB-UniRule"/>
</dbReference>
<feature type="domain" description="PIN" evidence="9">
    <location>
        <begin position="2"/>
        <end position="122"/>
    </location>
</feature>
<feature type="binding site" evidence="8">
    <location>
        <position position="103"/>
    </location>
    <ligand>
        <name>Mg(2+)</name>
        <dbReference type="ChEBI" id="CHEBI:18420"/>
    </ligand>
</feature>
<comment type="caution">
    <text evidence="10">The sequence shown here is derived from an EMBL/GenBank/DDBJ whole genome shotgun (WGS) entry which is preliminary data.</text>
</comment>
<dbReference type="Gene3D" id="3.40.50.1010">
    <property type="entry name" value="5'-nuclease"/>
    <property type="match status" value="1"/>
</dbReference>
<dbReference type="InterPro" id="IPR022907">
    <property type="entry name" value="VapC_family"/>
</dbReference>
<dbReference type="Pfam" id="PF01850">
    <property type="entry name" value="PIN"/>
    <property type="match status" value="1"/>
</dbReference>
<keyword evidence="6 8" id="KW-0460">Magnesium</keyword>
<dbReference type="OrthoDB" id="9804823at2"/>
<comment type="function">
    <text evidence="8">Toxic component of a toxin-antitoxin (TA) system. An RNase.</text>
</comment>
<dbReference type="InterPro" id="IPR029060">
    <property type="entry name" value="PIN-like_dom_sf"/>
</dbReference>
<feature type="binding site" evidence="8">
    <location>
        <position position="5"/>
    </location>
    <ligand>
        <name>Mg(2+)</name>
        <dbReference type="ChEBI" id="CHEBI:18420"/>
    </ligand>
</feature>
<dbReference type="InterPro" id="IPR002716">
    <property type="entry name" value="PIN_dom"/>
</dbReference>
<evidence type="ECO:0000256" key="3">
    <source>
        <dbReference type="ARBA" id="ARBA00022722"/>
    </source>
</evidence>
<dbReference type="PANTHER" id="PTHR33653:SF1">
    <property type="entry name" value="RIBONUCLEASE VAPC2"/>
    <property type="match status" value="1"/>
</dbReference>
<dbReference type="SUPFAM" id="SSF88723">
    <property type="entry name" value="PIN domain-like"/>
    <property type="match status" value="1"/>
</dbReference>
<evidence type="ECO:0000259" key="9">
    <source>
        <dbReference type="Pfam" id="PF01850"/>
    </source>
</evidence>
<reference evidence="10 11" key="1">
    <citation type="journal article" date="2018" name="Int. J. Syst. Evol. Microbiol.">
        <title>Bifidobacterium callitrichidarum sp. nov. from the faeces of the emperor tamarin (Saguinus imperator).</title>
        <authorList>
            <person name="Modesto M."/>
            <person name="Michelini S."/>
            <person name="Sansosti M.C."/>
            <person name="De Filippo C."/>
            <person name="Cavalieri D."/>
            <person name="Qvirist L."/>
            <person name="Andlid T."/>
            <person name="Spiezio C."/>
            <person name="Sandri C."/>
            <person name="Pascarelli S."/>
            <person name="Sgorbati B."/>
            <person name="Mattarelli P."/>
        </authorList>
    </citation>
    <scope>NUCLEOTIDE SEQUENCE [LARGE SCALE GENOMIC DNA]</scope>
    <source>
        <strain evidence="10 11">TRI 5</strain>
    </source>
</reference>
<name>A0A2U2MYX7_9BIFI</name>
<gene>
    <name evidence="8" type="primary">vapC</name>
    <name evidence="10" type="ORF">DF196_12745</name>
</gene>
<keyword evidence="2 8" id="KW-1277">Toxin-antitoxin system</keyword>
<dbReference type="CDD" id="cd18731">
    <property type="entry name" value="PIN_NgFitB-like"/>
    <property type="match status" value="1"/>
</dbReference>
<dbReference type="Proteomes" id="UP000245876">
    <property type="component" value="Unassembled WGS sequence"/>
</dbReference>
<evidence type="ECO:0000256" key="7">
    <source>
        <dbReference type="ARBA" id="ARBA00038093"/>
    </source>
</evidence>
<keyword evidence="8" id="KW-0800">Toxin</keyword>
<evidence type="ECO:0000256" key="1">
    <source>
        <dbReference type="ARBA" id="ARBA00001946"/>
    </source>
</evidence>
<dbReference type="EMBL" id="QFFM01000042">
    <property type="protein sequence ID" value="PWG62012.1"/>
    <property type="molecule type" value="Genomic_DNA"/>
</dbReference>
<comment type="similarity">
    <text evidence="7 8">Belongs to the PINc/VapC protein family.</text>
</comment>
<dbReference type="InterPro" id="IPR050556">
    <property type="entry name" value="Type_II_TA_system_RNase"/>
</dbReference>
<proteinExistence type="inferred from homology"/>
<dbReference type="EC" id="3.1.-.-" evidence="8"/>
<evidence type="ECO:0000256" key="5">
    <source>
        <dbReference type="ARBA" id="ARBA00022801"/>
    </source>
</evidence>
<comment type="cofactor">
    <cofactor evidence="1 8">
        <name>Mg(2+)</name>
        <dbReference type="ChEBI" id="CHEBI:18420"/>
    </cofactor>
</comment>
<organism evidence="10 11">
    <name type="scientific">Bifidobacterium callitrichidarum</name>
    <dbReference type="NCBI Taxonomy" id="2052941"/>
    <lineage>
        <taxon>Bacteria</taxon>
        <taxon>Bacillati</taxon>
        <taxon>Actinomycetota</taxon>
        <taxon>Actinomycetes</taxon>
        <taxon>Bifidobacteriales</taxon>
        <taxon>Bifidobacteriaceae</taxon>
        <taxon>Bifidobacterium</taxon>
    </lineage>
</organism>
<evidence type="ECO:0000256" key="8">
    <source>
        <dbReference type="HAMAP-Rule" id="MF_00265"/>
    </source>
</evidence>
<evidence type="ECO:0000256" key="4">
    <source>
        <dbReference type="ARBA" id="ARBA00022723"/>
    </source>
</evidence>
<evidence type="ECO:0000256" key="6">
    <source>
        <dbReference type="ARBA" id="ARBA00022842"/>
    </source>
</evidence>
<keyword evidence="3 8" id="KW-0540">Nuclease</keyword>
<dbReference type="GO" id="GO:0016787">
    <property type="term" value="F:hydrolase activity"/>
    <property type="evidence" value="ECO:0007669"/>
    <property type="project" value="UniProtKB-KW"/>
</dbReference>
<dbReference type="AlphaFoldDB" id="A0A2U2MYX7"/>
<keyword evidence="4 8" id="KW-0479">Metal-binding</keyword>